<accession>A0A9W8A1G7</accession>
<evidence type="ECO:0000256" key="1">
    <source>
        <dbReference type="SAM" id="MobiDB-lite"/>
    </source>
</evidence>
<name>A0A9W8A1G7_9FUNG</name>
<sequence length="123" mass="13597">MELNENMVATLLKQANAASTRRRNGNMNPRPYFKNPILISSLKGPKPIPMDNLMWKSRRTNFPSHLNIKNVQSMGGEGEGEESEDAEDDDPIISVVIGYGEGIKTPILYSNNGYAAAPHIIEV</sequence>
<dbReference type="Proteomes" id="UP001150538">
    <property type="component" value="Unassembled WGS sequence"/>
</dbReference>
<feature type="compositionally biased region" description="Acidic residues" evidence="1">
    <location>
        <begin position="78"/>
        <end position="91"/>
    </location>
</feature>
<dbReference type="EMBL" id="JANBPU010000008">
    <property type="protein sequence ID" value="KAJ1920962.1"/>
    <property type="molecule type" value="Genomic_DNA"/>
</dbReference>
<proteinExistence type="predicted"/>
<reference evidence="2" key="1">
    <citation type="submission" date="2022-07" db="EMBL/GenBank/DDBJ databases">
        <title>Phylogenomic reconstructions and comparative analyses of Kickxellomycotina fungi.</title>
        <authorList>
            <person name="Reynolds N.K."/>
            <person name="Stajich J.E."/>
            <person name="Barry K."/>
            <person name="Grigoriev I.V."/>
            <person name="Crous P."/>
            <person name="Smith M.E."/>
        </authorList>
    </citation>
    <scope>NUCLEOTIDE SEQUENCE</scope>
    <source>
        <strain evidence="2">NBRC 100468</strain>
    </source>
</reference>
<protein>
    <submittedName>
        <fullName evidence="2">Uncharacterized protein</fullName>
    </submittedName>
</protein>
<organism evidence="2 3">
    <name type="scientific">Mycoemilia scoparia</name>
    <dbReference type="NCBI Taxonomy" id="417184"/>
    <lineage>
        <taxon>Eukaryota</taxon>
        <taxon>Fungi</taxon>
        <taxon>Fungi incertae sedis</taxon>
        <taxon>Zoopagomycota</taxon>
        <taxon>Kickxellomycotina</taxon>
        <taxon>Kickxellomycetes</taxon>
        <taxon>Kickxellales</taxon>
        <taxon>Kickxellaceae</taxon>
        <taxon>Mycoemilia</taxon>
    </lineage>
</organism>
<gene>
    <name evidence="2" type="ORF">H4219_001015</name>
</gene>
<evidence type="ECO:0000313" key="2">
    <source>
        <dbReference type="EMBL" id="KAJ1920962.1"/>
    </source>
</evidence>
<evidence type="ECO:0000313" key="3">
    <source>
        <dbReference type="Proteomes" id="UP001150538"/>
    </source>
</evidence>
<comment type="caution">
    <text evidence="2">The sequence shown here is derived from an EMBL/GenBank/DDBJ whole genome shotgun (WGS) entry which is preliminary data.</text>
</comment>
<feature type="region of interest" description="Disordered" evidence="1">
    <location>
        <begin position="66"/>
        <end position="91"/>
    </location>
</feature>
<dbReference type="AlphaFoldDB" id="A0A9W8A1G7"/>
<keyword evidence="3" id="KW-1185">Reference proteome</keyword>